<sequence length="143" mass="15408">MEKVMVFLHVLGAVGMGFYIVLPIMVGKASNLAGVGQGGLAEGLLSANRIAQYFLILQLLTGGYLISKADYTVAWMIIVVLLFLAIAALGGIISKPLKLVVASIQEGKSATAHISKARVMSLIVLVLYIVIIYFMKYPMYQIS</sequence>
<evidence type="ECO:0000256" key="1">
    <source>
        <dbReference type="SAM" id="Phobius"/>
    </source>
</evidence>
<feature type="transmembrane region" description="Helical" evidence="1">
    <location>
        <begin position="6"/>
        <end position="29"/>
    </location>
</feature>
<organism evidence="2 3">
    <name type="scientific">Paenibacillus endophyticus</name>
    <dbReference type="NCBI Taxonomy" id="1294268"/>
    <lineage>
        <taxon>Bacteria</taxon>
        <taxon>Bacillati</taxon>
        <taxon>Bacillota</taxon>
        <taxon>Bacilli</taxon>
        <taxon>Bacillales</taxon>
        <taxon>Paenibacillaceae</taxon>
        <taxon>Paenibacillus</taxon>
    </lineage>
</organism>
<keyword evidence="1" id="KW-1133">Transmembrane helix</keyword>
<feature type="transmembrane region" description="Helical" evidence="1">
    <location>
        <begin position="50"/>
        <end position="67"/>
    </location>
</feature>
<evidence type="ECO:0008006" key="4">
    <source>
        <dbReference type="Google" id="ProtNLM"/>
    </source>
</evidence>
<protein>
    <recommendedName>
        <fullName evidence="4">DUF2269 family protein</fullName>
    </recommendedName>
</protein>
<comment type="caution">
    <text evidence="2">The sequence shown here is derived from an EMBL/GenBank/DDBJ whole genome shotgun (WGS) entry which is preliminary data.</text>
</comment>
<proteinExistence type="predicted"/>
<keyword evidence="3" id="KW-1185">Reference proteome</keyword>
<evidence type="ECO:0000313" key="2">
    <source>
        <dbReference type="EMBL" id="MBB3150120.1"/>
    </source>
</evidence>
<dbReference type="RefSeq" id="WP_183557507.1">
    <property type="nucleotide sequence ID" value="NZ_CBCSLB010000001.1"/>
</dbReference>
<keyword evidence="1" id="KW-0472">Membrane</keyword>
<reference evidence="2 3" key="1">
    <citation type="submission" date="2020-08" db="EMBL/GenBank/DDBJ databases">
        <title>Genomic Encyclopedia of Type Strains, Phase III (KMG-III): the genomes of soil and plant-associated and newly described type strains.</title>
        <authorList>
            <person name="Whitman W."/>
        </authorList>
    </citation>
    <scope>NUCLEOTIDE SEQUENCE [LARGE SCALE GENOMIC DNA]</scope>
    <source>
        <strain evidence="2 3">CECT 8234</strain>
    </source>
</reference>
<feature type="transmembrane region" description="Helical" evidence="1">
    <location>
        <begin position="73"/>
        <end position="94"/>
    </location>
</feature>
<dbReference type="Proteomes" id="UP000518605">
    <property type="component" value="Unassembled WGS sequence"/>
</dbReference>
<feature type="transmembrane region" description="Helical" evidence="1">
    <location>
        <begin position="115"/>
        <end position="135"/>
    </location>
</feature>
<dbReference type="EMBL" id="JACHXW010000001">
    <property type="protein sequence ID" value="MBB3150120.1"/>
    <property type="molecule type" value="Genomic_DNA"/>
</dbReference>
<keyword evidence="1" id="KW-0812">Transmembrane</keyword>
<gene>
    <name evidence="2" type="ORF">FHS16_000152</name>
</gene>
<accession>A0A7W5C3L3</accession>
<name>A0A7W5C3L3_9BACL</name>
<evidence type="ECO:0000313" key="3">
    <source>
        <dbReference type="Proteomes" id="UP000518605"/>
    </source>
</evidence>
<dbReference type="AlphaFoldDB" id="A0A7W5C3L3"/>